<dbReference type="KEGG" id="hlt:I7X12_12575"/>
<organism evidence="2 3">
    <name type="scientific">Halosimplex litoreum</name>
    <dbReference type="NCBI Taxonomy" id="1198301"/>
    <lineage>
        <taxon>Archaea</taxon>
        <taxon>Methanobacteriati</taxon>
        <taxon>Methanobacteriota</taxon>
        <taxon>Stenosarchaea group</taxon>
        <taxon>Halobacteria</taxon>
        <taxon>Halobacteriales</taxon>
        <taxon>Haloarculaceae</taxon>
        <taxon>Halosimplex</taxon>
    </lineage>
</organism>
<dbReference type="Proteomes" id="UP000595001">
    <property type="component" value="Chromosome"/>
</dbReference>
<dbReference type="AlphaFoldDB" id="A0A7T3FVP0"/>
<dbReference type="GeneID" id="60589342"/>
<dbReference type="RefSeq" id="WP_198060424.1">
    <property type="nucleotide sequence ID" value="NZ_CP065856.1"/>
</dbReference>
<accession>A0A7T3FVP0</accession>
<feature type="compositionally biased region" description="Basic and acidic residues" evidence="1">
    <location>
        <begin position="330"/>
        <end position="339"/>
    </location>
</feature>
<evidence type="ECO:0000313" key="3">
    <source>
        <dbReference type="Proteomes" id="UP000595001"/>
    </source>
</evidence>
<evidence type="ECO:0000313" key="2">
    <source>
        <dbReference type="EMBL" id="QPV61594.1"/>
    </source>
</evidence>
<gene>
    <name evidence="2" type="ORF">I7X12_12575</name>
</gene>
<feature type="compositionally biased region" description="Polar residues" evidence="1">
    <location>
        <begin position="320"/>
        <end position="329"/>
    </location>
</feature>
<feature type="region of interest" description="Disordered" evidence="1">
    <location>
        <begin position="285"/>
        <end position="339"/>
    </location>
</feature>
<reference evidence="2 3" key="1">
    <citation type="submission" date="2020-12" db="EMBL/GenBank/DDBJ databases">
        <title>Halosimplex halophilum sp. nov. and Halosimplex salinum sp. nov., two new members of the genus Halosimplex.</title>
        <authorList>
            <person name="Cui H.L."/>
        </authorList>
    </citation>
    <scope>NUCLEOTIDE SEQUENCE [LARGE SCALE GENOMIC DNA]</scope>
    <source>
        <strain evidence="2 3">YGH94</strain>
    </source>
</reference>
<sequence length="339" mass="36732">MKPNVGVGITGPIDDPELVFVVIVGDTILRATAQDLEGIDSRDELDAAREFLHDDASETTKRVMTDGGLEDEAHPGALVEALDDPDVSEEDVDNAVGTIESLNQEEMAWGVVEESPALTVEFFAEMESNNVAALLGQAQSAQQVADFLEATDGDAAELVQQIDDRGLYSVLLELESENQRGVATIAIHGKIDGRSQYIDKVDADPLIELAQNYESGEYDSQDVPGTSEFLDLVVIAESPVGDGRPVFMDADDITHAIDRHVNGESMKNKANTTFFPVGGKISATGVPEAQLPDRMPSETGSIDRTRVKRSRTKRYGTGNKILSVTQSRTHSIDTESKKW</sequence>
<evidence type="ECO:0000256" key="1">
    <source>
        <dbReference type="SAM" id="MobiDB-lite"/>
    </source>
</evidence>
<protein>
    <submittedName>
        <fullName evidence="2">Uncharacterized protein</fullName>
    </submittedName>
</protein>
<dbReference type="EMBL" id="CP065856">
    <property type="protein sequence ID" value="QPV61594.1"/>
    <property type="molecule type" value="Genomic_DNA"/>
</dbReference>
<keyword evidence="3" id="KW-1185">Reference proteome</keyword>
<dbReference type="OrthoDB" id="383793at2157"/>
<name>A0A7T3FVP0_9EURY</name>
<proteinExistence type="predicted"/>